<comment type="pathway">
    <text evidence="7">Cell wall biogenesis; peptidoglycan biosynthesis.</text>
</comment>
<keyword evidence="4 7" id="KW-0812">Transmembrane</keyword>
<evidence type="ECO:0000313" key="11">
    <source>
        <dbReference type="Proteomes" id="UP000184038"/>
    </source>
</evidence>
<feature type="transmembrane region" description="Helical" evidence="7">
    <location>
        <begin position="235"/>
        <end position="263"/>
    </location>
</feature>
<dbReference type="InterPro" id="IPR000715">
    <property type="entry name" value="Glycosyl_transferase_4"/>
</dbReference>
<dbReference type="CDD" id="cd06852">
    <property type="entry name" value="GT_MraY"/>
    <property type="match status" value="1"/>
</dbReference>
<feature type="binding site" evidence="9">
    <location>
        <position position="231"/>
    </location>
    <ligand>
        <name>Mg(2+)</name>
        <dbReference type="ChEBI" id="CHEBI:18420"/>
    </ligand>
</feature>
<keyword evidence="3 7" id="KW-0808">Transferase</keyword>
<feature type="transmembrane region" description="Helical" evidence="7">
    <location>
        <begin position="48"/>
        <end position="70"/>
    </location>
</feature>
<keyword evidence="7 9" id="KW-0479">Metal-binding</keyword>
<evidence type="ECO:0000256" key="4">
    <source>
        <dbReference type="ARBA" id="ARBA00022692"/>
    </source>
</evidence>
<dbReference type="Pfam" id="PF00953">
    <property type="entry name" value="Glycos_transf_4"/>
    <property type="match status" value="1"/>
</dbReference>
<feature type="binding site" evidence="9">
    <location>
        <position position="168"/>
    </location>
    <ligand>
        <name>Mg(2+)</name>
        <dbReference type="ChEBI" id="CHEBI:18420"/>
    </ligand>
</feature>
<dbReference type="GO" id="GO:0008360">
    <property type="term" value="P:regulation of cell shape"/>
    <property type="evidence" value="ECO:0007669"/>
    <property type="project" value="UniProtKB-KW"/>
</dbReference>
<keyword evidence="7" id="KW-0131">Cell cycle</keyword>
<dbReference type="UniPathway" id="UPA00219"/>
<feature type="transmembrane region" description="Helical" evidence="7">
    <location>
        <begin position="6"/>
        <end position="27"/>
    </location>
</feature>
<dbReference type="InterPro" id="IPR018480">
    <property type="entry name" value="PNAcMuramoyl-5peptid_Trfase_CS"/>
</dbReference>
<keyword evidence="11" id="KW-1185">Reference proteome</keyword>
<dbReference type="GO" id="GO:0008963">
    <property type="term" value="F:phospho-N-acetylmuramoyl-pentapeptide-transferase activity"/>
    <property type="evidence" value="ECO:0007669"/>
    <property type="project" value="UniProtKB-UniRule"/>
</dbReference>
<dbReference type="GO" id="GO:0051301">
    <property type="term" value="P:cell division"/>
    <property type="evidence" value="ECO:0007669"/>
    <property type="project" value="UniProtKB-KW"/>
</dbReference>
<keyword evidence="7 9" id="KW-0460">Magnesium</keyword>
<keyword evidence="7" id="KW-0133">Cell shape</keyword>
<dbReference type="InterPro" id="IPR003524">
    <property type="entry name" value="PNAcMuramoyl-5peptid_Trfase"/>
</dbReference>
<evidence type="ECO:0000256" key="7">
    <source>
        <dbReference type="HAMAP-Rule" id="MF_00038"/>
    </source>
</evidence>
<name>A0A1M7EYY7_9FIRM</name>
<dbReference type="GO" id="GO:0005886">
    <property type="term" value="C:plasma membrane"/>
    <property type="evidence" value="ECO:0007669"/>
    <property type="project" value="UniProtKB-SubCell"/>
</dbReference>
<evidence type="ECO:0000256" key="9">
    <source>
        <dbReference type="PIRSR" id="PIRSR600715-1"/>
    </source>
</evidence>
<gene>
    <name evidence="7" type="primary">mraY</name>
    <name evidence="10" type="ORF">SAMN02746066_00296</name>
</gene>
<organism evidence="10 11">
    <name type="scientific">Anaerosporobacter mobilis DSM 15930</name>
    <dbReference type="NCBI Taxonomy" id="1120996"/>
    <lineage>
        <taxon>Bacteria</taxon>
        <taxon>Bacillati</taxon>
        <taxon>Bacillota</taxon>
        <taxon>Clostridia</taxon>
        <taxon>Lachnospirales</taxon>
        <taxon>Lachnospiraceae</taxon>
        <taxon>Anaerosporobacter</taxon>
    </lineage>
</organism>
<comment type="cofactor">
    <cofactor evidence="7 9">
        <name>Mg(2+)</name>
        <dbReference type="ChEBI" id="CHEBI:18420"/>
    </cofactor>
</comment>
<dbReference type="EMBL" id="FRCP01000005">
    <property type="protein sequence ID" value="SHL97022.1"/>
    <property type="molecule type" value="Genomic_DNA"/>
</dbReference>
<evidence type="ECO:0000313" key="10">
    <source>
        <dbReference type="EMBL" id="SHL97022.1"/>
    </source>
</evidence>
<comment type="catalytic activity">
    <reaction evidence="7">
        <text>UDP-N-acetyl-alpha-D-muramoyl-L-alanyl-gamma-D-glutamyl-meso-2,6-diaminopimeloyl-D-alanyl-D-alanine + di-trans,octa-cis-undecaprenyl phosphate = di-trans,octa-cis-undecaprenyl diphospho-N-acetyl-alpha-D-muramoyl-L-alanyl-D-glutamyl-meso-2,6-diaminopimeloyl-D-alanyl-D-alanine + UMP</text>
        <dbReference type="Rhea" id="RHEA:28386"/>
        <dbReference type="ChEBI" id="CHEBI:57865"/>
        <dbReference type="ChEBI" id="CHEBI:60392"/>
        <dbReference type="ChEBI" id="CHEBI:61386"/>
        <dbReference type="ChEBI" id="CHEBI:61387"/>
        <dbReference type="EC" id="2.7.8.13"/>
    </reaction>
</comment>
<comment type="subcellular location">
    <subcellularLocation>
        <location evidence="7">Cell membrane</location>
        <topology evidence="7">Multi-pass membrane protein</topology>
    </subcellularLocation>
    <subcellularLocation>
        <location evidence="1">Membrane</location>
        <topology evidence="1">Multi-pass membrane protein</topology>
    </subcellularLocation>
</comment>
<keyword evidence="5 7" id="KW-1133">Transmembrane helix</keyword>
<dbReference type="PANTHER" id="PTHR22926">
    <property type="entry name" value="PHOSPHO-N-ACETYLMURAMOYL-PENTAPEPTIDE-TRANSFERASE"/>
    <property type="match status" value="1"/>
</dbReference>
<dbReference type="Proteomes" id="UP000184038">
    <property type="component" value="Unassembled WGS sequence"/>
</dbReference>
<feature type="transmembrane region" description="Helical" evidence="7">
    <location>
        <begin position="76"/>
        <end position="96"/>
    </location>
</feature>
<comment type="similarity">
    <text evidence="2 7">Belongs to the glycosyltransferase 4 family. MraY subfamily.</text>
</comment>
<keyword evidence="7" id="KW-1003">Cell membrane</keyword>
<reference evidence="10 11" key="1">
    <citation type="submission" date="2016-11" db="EMBL/GenBank/DDBJ databases">
        <authorList>
            <person name="Jaros S."/>
            <person name="Januszkiewicz K."/>
            <person name="Wedrychowicz H."/>
        </authorList>
    </citation>
    <scope>NUCLEOTIDE SEQUENCE [LARGE SCALE GENOMIC DNA]</scope>
    <source>
        <strain evidence="10 11">DSM 15930</strain>
    </source>
</reference>
<keyword evidence="7" id="KW-0573">Peptidoglycan synthesis</keyword>
<dbReference type="RefSeq" id="WP_073282014.1">
    <property type="nucleotide sequence ID" value="NZ_FRCP01000005.1"/>
</dbReference>
<evidence type="ECO:0000256" key="8">
    <source>
        <dbReference type="NCBIfam" id="TIGR00445"/>
    </source>
</evidence>
<sequence>MNLKLVLPVLISFAVTIILCPIVIPFLKRLKFGQYIRGEGPQSHQKKSGTPTMGGIIILVSIVVTCLFYIKDNPSITPILFVTLGFGLIGFLDDYIKIVMKRNLGLRAWQKMLGQLIVTAVFGYYLMNYSDVGTEILIPFMGGKLVDISWLYIPMFFIVMLGTVNGSNFTDGLDGLESSVTVLIATFFSVVAIIAPIGANSGISPITLAVAGSLLGFLIYNVYPAKVFMGDTGSLALGGFVAATACMLKMPLFIILVALIYLVEILSVMIQVTYFKLTGGKRIFKMAPIHHHFELCGWSETRVVAVFSIITAVLCIVAFAAM</sequence>
<keyword evidence="6 7" id="KW-0472">Membrane</keyword>
<proteinExistence type="inferred from homology"/>
<evidence type="ECO:0000256" key="3">
    <source>
        <dbReference type="ARBA" id="ARBA00022679"/>
    </source>
</evidence>
<dbReference type="NCBIfam" id="TIGR00445">
    <property type="entry name" value="mraY"/>
    <property type="match status" value="1"/>
</dbReference>
<feature type="transmembrane region" description="Helical" evidence="7">
    <location>
        <begin position="108"/>
        <end position="127"/>
    </location>
</feature>
<evidence type="ECO:0000256" key="6">
    <source>
        <dbReference type="ARBA" id="ARBA00023136"/>
    </source>
</evidence>
<dbReference type="STRING" id="1120996.SAMN02746066_00296"/>
<keyword evidence="7" id="KW-0961">Cell wall biogenesis/degradation</keyword>
<dbReference type="OrthoDB" id="9805475at2"/>
<evidence type="ECO:0000256" key="1">
    <source>
        <dbReference type="ARBA" id="ARBA00004141"/>
    </source>
</evidence>
<feature type="transmembrane region" description="Helical" evidence="7">
    <location>
        <begin position="176"/>
        <end position="197"/>
    </location>
</feature>
<dbReference type="PROSITE" id="PS01348">
    <property type="entry name" value="MRAY_2"/>
    <property type="match status" value="1"/>
</dbReference>
<keyword evidence="7" id="KW-0132">Cell division</keyword>
<evidence type="ECO:0000256" key="2">
    <source>
        <dbReference type="ARBA" id="ARBA00005583"/>
    </source>
</evidence>
<dbReference type="HAMAP" id="MF_00038">
    <property type="entry name" value="MraY"/>
    <property type="match status" value="1"/>
</dbReference>
<dbReference type="GO" id="GO:0009252">
    <property type="term" value="P:peptidoglycan biosynthetic process"/>
    <property type="evidence" value="ECO:0007669"/>
    <property type="project" value="UniProtKB-UniRule"/>
</dbReference>
<accession>A0A1M7EYY7</accession>
<dbReference type="AlphaFoldDB" id="A0A1M7EYY7"/>
<dbReference type="Pfam" id="PF10555">
    <property type="entry name" value="MraY_sig1"/>
    <property type="match status" value="1"/>
</dbReference>
<feature type="transmembrane region" description="Helical" evidence="7">
    <location>
        <begin position="203"/>
        <end position="223"/>
    </location>
</feature>
<dbReference type="PROSITE" id="PS01347">
    <property type="entry name" value="MRAY_1"/>
    <property type="match status" value="1"/>
</dbReference>
<dbReference type="PANTHER" id="PTHR22926:SF5">
    <property type="entry name" value="PHOSPHO-N-ACETYLMURAMOYL-PENTAPEPTIDE-TRANSFERASE HOMOLOG"/>
    <property type="match status" value="1"/>
</dbReference>
<evidence type="ECO:0000256" key="5">
    <source>
        <dbReference type="ARBA" id="ARBA00022989"/>
    </source>
</evidence>
<dbReference type="EC" id="2.7.8.13" evidence="7 8"/>
<feature type="transmembrane region" description="Helical" evidence="7">
    <location>
        <begin position="303"/>
        <end position="321"/>
    </location>
</feature>
<dbReference type="GO" id="GO:0051992">
    <property type="term" value="F:UDP-N-acetylmuramoyl-L-alanyl-D-glutamyl-meso-2,6-diaminopimelyl-D-alanyl-D-alanine:undecaprenyl-phosphate transferase activity"/>
    <property type="evidence" value="ECO:0007669"/>
    <property type="project" value="RHEA"/>
</dbReference>
<dbReference type="GO" id="GO:0071555">
    <property type="term" value="P:cell wall organization"/>
    <property type="evidence" value="ECO:0007669"/>
    <property type="project" value="UniProtKB-KW"/>
</dbReference>
<comment type="function">
    <text evidence="7">Catalyzes the initial step of the lipid cycle reactions in the biosynthesis of the cell wall peptidoglycan: transfers peptidoglycan precursor phospho-MurNAc-pentapeptide from UDP-MurNAc-pentapeptide onto the lipid carrier undecaprenyl phosphate, yielding undecaprenyl-pyrophosphoryl-MurNAc-pentapeptide, known as lipid I.</text>
</comment>
<feature type="transmembrane region" description="Helical" evidence="7">
    <location>
        <begin position="147"/>
        <end position="164"/>
    </location>
</feature>
<protein>
    <recommendedName>
        <fullName evidence="7 8">Phospho-N-acetylmuramoyl-pentapeptide-transferase</fullName>
        <ecNumber evidence="7 8">2.7.8.13</ecNumber>
    </recommendedName>
    <alternativeName>
        <fullName evidence="7">UDP-MurNAc-pentapeptide phosphotransferase</fullName>
    </alternativeName>
</protein>
<dbReference type="GO" id="GO:0046872">
    <property type="term" value="F:metal ion binding"/>
    <property type="evidence" value="ECO:0007669"/>
    <property type="project" value="UniProtKB-KW"/>
</dbReference>